<accession>A0A1A9VBJ0</accession>
<sequence length="215" mass="24541">MLAQRLTTSEWCVMLTRGSCFMRLTNIFAMYGISRDIAPGSATLNLHKLSFKLYPYKLGLNCFRILGRVKNCCKSPSPPPDQDFPRFSVETCKIVVAKIPLPAVNESPIAPIISISPGRKRSSLISNKSIWHPIAYGILLQTSSARIRDKWKKYYNEYESCNDNFEDATLHNQPHSTICHYNPSYLLTILEMEKKMSKVVMMDDCRVQVLELAAW</sequence>
<dbReference type="Proteomes" id="UP000078200">
    <property type="component" value="Unassembled WGS sequence"/>
</dbReference>
<dbReference type="EnsemblMetazoa" id="GAUT031910-RA">
    <property type="protein sequence ID" value="GAUT031910-PA"/>
    <property type="gene ID" value="GAUT031910"/>
</dbReference>
<dbReference type="AlphaFoldDB" id="A0A1A9VBJ0"/>
<reference evidence="1" key="1">
    <citation type="submission" date="2020-05" db="UniProtKB">
        <authorList>
            <consortium name="EnsemblMetazoa"/>
        </authorList>
    </citation>
    <scope>IDENTIFICATION</scope>
    <source>
        <strain evidence="1">TTRI</strain>
    </source>
</reference>
<evidence type="ECO:0000313" key="1">
    <source>
        <dbReference type="EnsemblMetazoa" id="GAUT031910-PA"/>
    </source>
</evidence>
<proteinExistence type="predicted"/>
<evidence type="ECO:0000313" key="2">
    <source>
        <dbReference type="Proteomes" id="UP000078200"/>
    </source>
</evidence>
<protein>
    <submittedName>
        <fullName evidence="1">Uncharacterized protein</fullName>
    </submittedName>
</protein>
<name>A0A1A9VBJ0_GLOAU</name>
<keyword evidence="2" id="KW-1185">Reference proteome</keyword>
<organism evidence="1 2">
    <name type="scientific">Glossina austeni</name>
    <name type="common">Savannah tsetse fly</name>
    <dbReference type="NCBI Taxonomy" id="7395"/>
    <lineage>
        <taxon>Eukaryota</taxon>
        <taxon>Metazoa</taxon>
        <taxon>Ecdysozoa</taxon>
        <taxon>Arthropoda</taxon>
        <taxon>Hexapoda</taxon>
        <taxon>Insecta</taxon>
        <taxon>Pterygota</taxon>
        <taxon>Neoptera</taxon>
        <taxon>Endopterygota</taxon>
        <taxon>Diptera</taxon>
        <taxon>Brachycera</taxon>
        <taxon>Muscomorpha</taxon>
        <taxon>Hippoboscoidea</taxon>
        <taxon>Glossinidae</taxon>
        <taxon>Glossina</taxon>
    </lineage>
</organism>
<dbReference type="VEuPathDB" id="VectorBase:GAUT031910"/>